<name>A0A7W0C700_9BACT</name>
<evidence type="ECO:0000256" key="10">
    <source>
        <dbReference type="ARBA" id="ARBA00022840"/>
    </source>
</evidence>
<evidence type="ECO:0000256" key="2">
    <source>
        <dbReference type="ARBA" id="ARBA00004651"/>
    </source>
</evidence>
<dbReference type="InterPro" id="IPR003661">
    <property type="entry name" value="HisK_dim/P_dom"/>
</dbReference>
<dbReference type="GO" id="GO:0005886">
    <property type="term" value="C:plasma membrane"/>
    <property type="evidence" value="ECO:0007669"/>
    <property type="project" value="UniProtKB-SubCell"/>
</dbReference>
<dbReference type="Proteomes" id="UP000525298">
    <property type="component" value="Unassembled WGS sequence"/>
</dbReference>
<evidence type="ECO:0000256" key="6">
    <source>
        <dbReference type="ARBA" id="ARBA00022679"/>
    </source>
</evidence>
<evidence type="ECO:0000256" key="5">
    <source>
        <dbReference type="ARBA" id="ARBA00022553"/>
    </source>
</evidence>
<keyword evidence="4" id="KW-1003">Cell membrane</keyword>
<keyword evidence="11 14" id="KW-1133">Transmembrane helix</keyword>
<dbReference type="Gene3D" id="3.30.565.10">
    <property type="entry name" value="Histidine kinase-like ATPase, C-terminal domain"/>
    <property type="match status" value="1"/>
</dbReference>
<evidence type="ECO:0000259" key="15">
    <source>
        <dbReference type="PROSITE" id="PS50109"/>
    </source>
</evidence>
<reference evidence="16 17" key="1">
    <citation type="submission" date="2020-07" db="EMBL/GenBank/DDBJ databases">
        <title>Genomic Encyclopedia of Type Strains, Phase IV (KMG-IV): sequencing the most valuable type-strain genomes for metagenomic binning, comparative biology and taxonomic classification.</title>
        <authorList>
            <person name="Goeker M."/>
        </authorList>
    </citation>
    <scope>NUCLEOTIDE SEQUENCE [LARGE SCALE GENOMIC DNA]</scope>
    <source>
        <strain evidence="16 17">DSM 17721</strain>
    </source>
</reference>
<dbReference type="Gene3D" id="3.30.450.20">
    <property type="entry name" value="PAS domain"/>
    <property type="match status" value="2"/>
</dbReference>
<sequence>MTNKESPKENSQNAKAYYRNLTRNMIATMVTVSFAPMIVVIVFLLYQFHLSYFEKTYAHLQELVQKHKQNIDTFLDEKLANIQFLVQSSSLERLTDRSILQAKLRYLQEQYGDVFVDLGVVDETGKQLAYAGPYELQDVGYFEASWFKAAIAKDFYISDVFMGFRGTPHFIITVRWQRQDKTYILRTTIDFQYFNTLVENLRVGRTGYAFILNSEGRFQTRPVFEKALWEKTYDYFIRRMDASDRLVEVIELPDESGTTHIYAIAGLKNGDWLMIFKQEKFDAFSDIYRMFQFAGIIFLVGAAGIGLMAFLLTKRMVRRIMSADKEKARLNQQMIETGKLASVGELAAGIAHEINNPVAIMVEEAGWIEDLLQEEEFAQSENLEEFRRALRQIATQGRRCKEITHKLLSFARKTDATVKDVQINDLITEIVDLSAQMARYNKVIIATELQPGLPYVCLAPSEMQQVMLNLINNAIDAMDKTGGTINISTKISKLEENHIVITVEDDGPGIPEANLNRIFDPFFTTKAVGKGTGLGLSICYGIIEKMGGKIDVTSTVNQGTRFRIWIPIQAAGKDSSEKK</sequence>
<dbReference type="GO" id="GO:0005524">
    <property type="term" value="F:ATP binding"/>
    <property type="evidence" value="ECO:0007669"/>
    <property type="project" value="UniProtKB-KW"/>
</dbReference>
<dbReference type="Pfam" id="PF02743">
    <property type="entry name" value="dCache_1"/>
    <property type="match status" value="1"/>
</dbReference>
<comment type="subcellular location">
    <subcellularLocation>
        <location evidence="2">Cell membrane</location>
        <topology evidence="2">Multi-pass membrane protein</topology>
    </subcellularLocation>
</comment>
<dbReference type="Pfam" id="PF00512">
    <property type="entry name" value="HisKA"/>
    <property type="match status" value="1"/>
</dbReference>
<dbReference type="PROSITE" id="PS50109">
    <property type="entry name" value="HIS_KIN"/>
    <property type="match status" value="1"/>
</dbReference>
<evidence type="ECO:0000256" key="12">
    <source>
        <dbReference type="ARBA" id="ARBA00023012"/>
    </source>
</evidence>
<dbReference type="Pfam" id="PF02518">
    <property type="entry name" value="HATPase_c"/>
    <property type="match status" value="1"/>
</dbReference>
<dbReference type="SUPFAM" id="SSF55874">
    <property type="entry name" value="ATPase domain of HSP90 chaperone/DNA topoisomerase II/histidine kinase"/>
    <property type="match status" value="1"/>
</dbReference>
<dbReference type="CDD" id="cd00082">
    <property type="entry name" value="HisKA"/>
    <property type="match status" value="1"/>
</dbReference>
<evidence type="ECO:0000313" key="17">
    <source>
        <dbReference type="Proteomes" id="UP000525298"/>
    </source>
</evidence>
<dbReference type="InterPro" id="IPR033479">
    <property type="entry name" value="dCache_1"/>
</dbReference>
<dbReference type="RefSeq" id="WP_232364622.1">
    <property type="nucleotide sequence ID" value="NZ_JACDUS010000001.1"/>
</dbReference>
<dbReference type="SUPFAM" id="SSF47384">
    <property type="entry name" value="Homodimeric domain of signal transducing histidine kinase"/>
    <property type="match status" value="1"/>
</dbReference>
<keyword evidence="10" id="KW-0067">ATP-binding</keyword>
<organism evidence="16 17">
    <name type="scientific">Desulfosalsimonas propionicica</name>
    <dbReference type="NCBI Taxonomy" id="332175"/>
    <lineage>
        <taxon>Bacteria</taxon>
        <taxon>Pseudomonadati</taxon>
        <taxon>Thermodesulfobacteriota</taxon>
        <taxon>Desulfobacteria</taxon>
        <taxon>Desulfobacterales</taxon>
        <taxon>Desulfosalsimonadaceae</taxon>
        <taxon>Desulfosalsimonas</taxon>
    </lineage>
</organism>
<dbReference type="InterPro" id="IPR003594">
    <property type="entry name" value="HATPase_dom"/>
</dbReference>
<accession>A0A7W0C700</accession>
<dbReference type="SMART" id="SM00387">
    <property type="entry name" value="HATPase_c"/>
    <property type="match status" value="1"/>
</dbReference>
<dbReference type="SMART" id="SM00388">
    <property type="entry name" value="HisKA"/>
    <property type="match status" value="1"/>
</dbReference>
<proteinExistence type="predicted"/>
<keyword evidence="7 14" id="KW-0812">Transmembrane</keyword>
<dbReference type="CDD" id="cd18774">
    <property type="entry name" value="PDC2_HK_sensor"/>
    <property type="match status" value="1"/>
</dbReference>
<dbReference type="AlphaFoldDB" id="A0A7W0C700"/>
<comment type="caution">
    <text evidence="16">The sequence shown here is derived from an EMBL/GenBank/DDBJ whole genome shotgun (WGS) entry which is preliminary data.</text>
</comment>
<dbReference type="InterPro" id="IPR036097">
    <property type="entry name" value="HisK_dim/P_sf"/>
</dbReference>
<dbReference type="InterPro" id="IPR005467">
    <property type="entry name" value="His_kinase_dom"/>
</dbReference>
<dbReference type="PANTHER" id="PTHR43065:SF46">
    <property type="entry name" value="C4-DICARBOXYLATE TRANSPORT SENSOR PROTEIN DCTB"/>
    <property type="match status" value="1"/>
</dbReference>
<keyword evidence="13 14" id="KW-0472">Membrane</keyword>
<dbReference type="PANTHER" id="PTHR43065">
    <property type="entry name" value="SENSOR HISTIDINE KINASE"/>
    <property type="match status" value="1"/>
</dbReference>
<evidence type="ECO:0000256" key="14">
    <source>
        <dbReference type="SAM" id="Phobius"/>
    </source>
</evidence>
<keyword evidence="8" id="KW-0547">Nucleotide-binding</keyword>
<gene>
    <name evidence="16" type="ORF">HNR65_000636</name>
</gene>
<dbReference type="Gene3D" id="1.10.287.130">
    <property type="match status" value="1"/>
</dbReference>
<feature type="domain" description="Histidine kinase" evidence="15">
    <location>
        <begin position="349"/>
        <end position="570"/>
    </location>
</feature>
<feature type="transmembrane region" description="Helical" evidence="14">
    <location>
        <begin position="290"/>
        <end position="312"/>
    </location>
</feature>
<dbReference type="CDD" id="cd18773">
    <property type="entry name" value="PDC1_HK_sensor"/>
    <property type="match status" value="1"/>
</dbReference>
<keyword evidence="12" id="KW-0902">Two-component regulatory system</keyword>
<evidence type="ECO:0000256" key="13">
    <source>
        <dbReference type="ARBA" id="ARBA00023136"/>
    </source>
</evidence>
<keyword evidence="17" id="KW-1185">Reference proteome</keyword>
<evidence type="ECO:0000256" key="8">
    <source>
        <dbReference type="ARBA" id="ARBA00022741"/>
    </source>
</evidence>
<evidence type="ECO:0000256" key="11">
    <source>
        <dbReference type="ARBA" id="ARBA00022989"/>
    </source>
</evidence>
<dbReference type="PRINTS" id="PR00344">
    <property type="entry name" value="BCTRLSENSOR"/>
</dbReference>
<comment type="catalytic activity">
    <reaction evidence="1">
        <text>ATP + protein L-histidine = ADP + protein N-phospho-L-histidine.</text>
        <dbReference type="EC" id="2.7.13.3"/>
    </reaction>
</comment>
<feature type="transmembrane region" description="Helical" evidence="14">
    <location>
        <begin position="21"/>
        <end position="46"/>
    </location>
</feature>
<keyword evidence="6 16" id="KW-0808">Transferase</keyword>
<dbReference type="GO" id="GO:0000155">
    <property type="term" value="F:phosphorelay sensor kinase activity"/>
    <property type="evidence" value="ECO:0007669"/>
    <property type="project" value="InterPro"/>
</dbReference>
<evidence type="ECO:0000256" key="7">
    <source>
        <dbReference type="ARBA" id="ARBA00022692"/>
    </source>
</evidence>
<dbReference type="InterPro" id="IPR004358">
    <property type="entry name" value="Sig_transdc_His_kin-like_C"/>
</dbReference>
<evidence type="ECO:0000256" key="3">
    <source>
        <dbReference type="ARBA" id="ARBA00012438"/>
    </source>
</evidence>
<evidence type="ECO:0000256" key="9">
    <source>
        <dbReference type="ARBA" id="ARBA00022777"/>
    </source>
</evidence>
<evidence type="ECO:0000256" key="4">
    <source>
        <dbReference type="ARBA" id="ARBA00022475"/>
    </source>
</evidence>
<keyword evidence="5" id="KW-0597">Phosphoprotein</keyword>
<protein>
    <recommendedName>
        <fullName evidence="3">histidine kinase</fullName>
        <ecNumber evidence="3">2.7.13.3</ecNumber>
    </recommendedName>
</protein>
<evidence type="ECO:0000256" key="1">
    <source>
        <dbReference type="ARBA" id="ARBA00000085"/>
    </source>
</evidence>
<dbReference type="EC" id="2.7.13.3" evidence="3"/>
<evidence type="ECO:0000313" key="16">
    <source>
        <dbReference type="EMBL" id="MBA2880329.1"/>
    </source>
</evidence>
<keyword evidence="9 16" id="KW-0418">Kinase</keyword>
<dbReference type="EMBL" id="JACDUS010000001">
    <property type="protein sequence ID" value="MBA2880329.1"/>
    <property type="molecule type" value="Genomic_DNA"/>
</dbReference>
<dbReference type="InterPro" id="IPR036890">
    <property type="entry name" value="HATPase_C_sf"/>
</dbReference>